<evidence type="ECO:0000313" key="1">
    <source>
        <dbReference type="EMBL" id="CAD7596115.1"/>
    </source>
</evidence>
<gene>
    <name evidence="1" type="ORF">TGEB3V08_LOCUS6278</name>
</gene>
<name>A0A7R9JZS1_TIMGE</name>
<organism evidence="1">
    <name type="scientific">Timema genevievae</name>
    <name type="common">Walking stick</name>
    <dbReference type="NCBI Taxonomy" id="629358"/>
    <lineage>
        <taxon>Eukaryota</taxon>
        <taxon>Metazoa</taxon>
        <taxon>Ecdysozoa</taxon>
        <taxon>Arthropoda</taxon>
        <taxon>Hexapoda</taxon>
        <taxon>Insecta</taxon>
        <taxon>Pterygota</taxon>
        <taxon>Neoptera</taxon>
        <taxon>Polyneoptera</taxon>
        <taxon>Phasmatodea</taxon>
        <taxon>Timematodea</taxon>
        <taxon>Timematoidea</taxon>
        <taxon>Timematidae</taxon>
        <taxon>Timema</taxon>
    </lineage>
</organism>
<protein>
    <submittedName>
        <fullName evidence="1">Uncharacterized protein</fullName>
    </submittedName>
</protein>
<dbReference type="EMBL" id="OE841518">
    <property type="protein sequence ID" value="CAD7596115.1"/>
    <property type="molecule type" value="Genomic_DNA"/>
</dbReference>
<proteinExistence type="predicted"/>
<sequence>MTGRSRRYSCGPASVAKLANALVVLSSTAEDGEIEVRISVGMVLEALAALLLVAAGGQAAVQRVPSVLCNNNSGYESIYNYTLPDLWETQNISLARYTGKLSVLPAGGVDRQCGDLLSLHGPLLGAECTTVRLPGSGGPWFPLQPIWNGKFNHQ</sequence>
<dbReference type="AlphaFoldDB" id="A0A7R9JZS1"/>
<accession>A0A7R9JZS1</accession>
<reference evidence="1" key="1">
    <citation type="submission" date="2020-11" db="EMBL/GenBank/DDBJ databases">
        <authorList>
            <person name="Tran Van P."/>
        </authorList>
    </citation>
    <scope>NUCLEOTIDE SEQUENCE</scope>
</reference>